<proteinExistence type="inferred from homology"/>
<sequence length="265" mass="29499">MNQGNTRPNVAFHELRPEQIAARKRERSVAYLAFGILEWHGLHNPYGLDGLKAHGIAVRLAEELGGLAMPPMYWGDHRGEICERHLDGQMPISEQDGTLWNPGDTMCGALEVPRDSYERNAARSVRNGGWRLWEELAVHAFFQMESYGFATIIAIPGHYPLMDPLARAIETYKQDGGRCSIITVNDERYARDGKGDHAAAYETSLMMAIQPETVDLGRLDSDLSKPLAGVALGPDPRTHANREYGESALRLLVDDLREGLLQLVP</sequence>
<evidence type="ECO:0000313" key="7">
    <source>
        <dbReference type="Proteomes" id="UP001589818"/>
    </source>
</evidence>
<gene>
    <name evidence="6" type="ORF">ACFFJ8_29695</name>
</gene>
<dbReference type="PANTHER" id="PTHR35005">
    <property type="entry name" value="3-DEHYDRO-SCYLLO-INOSOSE HYDROLASE"/>
    <property type="match status" value="1"/>
</dbReference>
<evidence type="ECO:0000313" key="6">
    <source>
        <dbReference type="EMBL" id="MFC0395530.1"/>
    </source>
</evidence>
<reference evidence="6 7" key="1">
    <citation type="submission" date="2024-09" db="EMBL/GenBank/DDBJ databases">
        <authorList>
            <person name="Sun Q."/>
            <person name="Mori K."/>
        </authorList>
    </citation>
    <scope>NUCLEOTIDE SEQUENCE [LARGE SCALE GENOMIC DNA]</scope>
    <source>
        <strain evidence="6 7">CCM 4839</strain>
    </source>
</reference>
<evidence type="ECO:0000256" key="1">
    <source>
        <dbReference type="ARBA" id="ARBA00001947"/>
    </source>
</evidence>
<name>A0ABV6JL36_9BACL</name>
<organism evidence="6 7">
    <name type="scientific">Paenibacillus mendelii</name>
    <dbReference type="NCBI Taxonomy" id="206163"/>
    <lineage>
        <taxon>Bacteria</taxon>
        <taxon>Bacillati</taxon>
        <taxon>Bacillota</taxon>
        <taxon>Bacilli</taxon>
        <taxon>Bacillales</taxon>
        <taxon>Paenibacillaceae</taxon>
        <taxon>Paenibacillus</taxon>
    </lineage>
</organism>
<dbReference type="Gene3D" id="3.40.50.10310">
    <property type="entry name" value="Creatininase"/>
    <property type="match status" value="2"/>
</dbReference>
<dbReference type="Pfam" id="PF02633">
    <property type="entry name" value="Creatininase"/>
    <property type="match status" value="2"/>
</dbReference>
<evidence type="ECO:0000256" key="3">
    <source>
        <dbReference type="ARBA" id="ARBA00022801"/>
    </source>
</evidence>
<dbReference type="PANTHER" id="PTHR35005:SF1">
    <property type="entry name" value="2-AMINO-5-FORMYLAMINO-6-RIBOSYLAMINOPYRIMIDIN-4(3H)-ONE 5'-MONOPHOSPHATE DEFORMYLASE"/>
    <property type="match status" value="1"/>
</dbReference>
<dbReference type="RefSeq" id="WP_204816621.1">
    <property type="nucleotide sequence ID" value="NZ_JANHOF010000001.1"/>
</dbReference>
<dbReference type="InterPro" id="IPR003785">
    <property type="entry name" value="Creatininase/forma_Hydrolase"/>
</dbReference>
<dbReference type="Proteomes" id="UP001589818">
    <property type="component" value="Unassembled WGS sequence"/>
</dbReference>
<keyword evidence="3" id="KW-0378">Hydrolase</keyword>
<dbReference type="EMBL" id="JBHLVF010000041">
    <property type="protein sequence ID" value="MFC0395530.1"/>
    <property type="molecule type" value="Genomic_DNA"/>
</dbReference>
<evidence type="ECO:0000256" key="4">
    <source>
        <dbReference type="ARBA" id="ARBA00022833"/>
    </source>
</evidence>
<comment type="caution">
    <text evidence="6">The sequence shown here is derived from an EMBL/GenBank/DDBJ whole genome shotgun (WGS) entry which is preliminary data.</text>
</comment>
<comment type="cofactor">
    <cofactor evidence="1">
        <name>Zn(2+)</name>
        <dbReference type="ChEBI" id="CHEBI:29105"/>
    </cofactor>
</comment>
<keyword evidence="2" id="KW-0479">Metal-binding</keyword>
<keyword evidence="4" id="KW-0862">Zinc</keyword>
<accession>A0ABV6JL36</accession>
<comment type="similarity">
    <text evidence="5">Belongs to the creatininase superfamily.</text>
</comment>
<evidence type="ECO:0000256" key="2">
    <source>
        <dbReference type="ARBA" id="ARBA00022723"/>
    </source>
</evidence>
<protein>
    <submittedName>
        <fullName evidence="6">Creatininase family protein</fullName>
    </submittedName>
</protein>
<keyword evidence="7" id="KW-1185">Reference proteome</keyword>
<dbReference type="SUPFAM" id="SSF102215">
    <property type="entry name" value="Creatininase"/>
    <property type="match status" value="2"/>
</dbReference>
<dbReference type="InterPro" id="IPR024087">
    <property type="entry name" value="Creatininase-like_sf"/>
</dbReference>
<evidence type="ECO:0000256" key="5">
    <source>
        <dbReference type="ARBA" id="ARBA00024029"/>
    </source>
</evidence>